<name>A0A841ECW4_9ACTN</name>
<dbReference type="PANTHER" id="PTHR30336:SF20">
    <property type="entry name" value="DUF218 DOMAIN-CONTAINING PROTEIN"/>
    <property type="match status" value="1"/>
</dbReference>
<dbReference type="EMBL" id="JACHLY010000002">
    <property type="protein sequence ID" value="MBB6000962.1"/>
    <property type="molecule type" value="Genomic_DNA"/>
</dbReference>
<proteinExistence type="predicted"/>
<dbReference type="InterPro" id="IPR014729">
    <property type="entry name" value="Rossmann-like_a/b/a_fold"/>
</dbReference>
<gene>
    <name evidence="2" type="ORF">HNR25_004791</name>
</gene>
<dbReference type="GO" id="GO:0005886">
    <property type="term" value="C:plasma membrane"/>
    <property type="evidence" value="ECO:0007669"/>
    <property type="project" value="TreeGrafter"/>
</dbReference>
<feature type="domain" description="DUF218" evidence="1">
    <location>
        <begin position="31"/>
        <end position="153"/>
    </location>
</feature>
<dbReference type="CDD" id="cd06259">
    <property type="entry name" value="YdcF-like"/>
    <property type="match status" value="1"/>
</dbReference>
<sequence length="232" mass="25793">MRQVDSTTHTHAQTLWDFHTRPAAHPAPGNDLVLVLGSHDLRVAAHAAHLWHRGTAPLVCFSGDRGRRTAGDTRTPRWPAGEAATFARAARETAPLPDDAVLLETRATNTGENLRHSRALLAATGRTVHRAVLTAKPYMAQRALATAARHWPGVEWTFSRFPGGYRDYPTPDHTAAELIDFLVGDLQRLAVYARRRWSAPVDIPEPVWNAAHRLSERGFTRHLLTDEPLRPT</sequence>
<dbReference type="Gene3D" id="3.40.50.620">
    <property type="entry name" value="HUPs"/>
    <property type="match status" value="1"/>
</dbReference>
<reference evidence="2 3" key="1">
    <citation type="submission" date="2020-08" db="EMBL/GenBank/DDBJ databases">
        <title>Sequencing the genomes of 1000 actinobacteria strains.</title>
        <authorList>
            <person name="Klenk H.-P."/>
        </authorList>
    </citation>
    <scope>NUCLEOTIDE SEQUENCE [LARGE SCALE GENOMIC DNA]</scope>
    <source>
        <strain evidence="2 3">DSM 44593</strain>
    </source>
</reference>
<dbReference type="RefSeq" id="WP_312862753.1">
    <property type="nucleotide sequence ID" value="NZ_BAABKT010000018.1"/>
</dbReference>
<accession>A0A841ECW4</accession>
<protein>
    <submittedName>
        <fullName evidence="2">Uncharacterized SAM-binding protein YcdF (DUF218 family)</fullName>
    </submittedName>
</protein>
<dbReference type="InterPro" id="IPR051599">
    <property type="entry name" value="Cell_Envelope_Assoc"/>
</dbReference>
<dbReference type="InterPro" id="IPR003848">
    <property type="entry name" value="DUF218"/>
</dbReference>
<evidence type="ECO:0000259" key="1">
    <source>
        <dbReference type="Pfam" id="PF02698"/>
    </source>
</evidence>
<evidence type="ECO:0000313" key="2">
    <source>
        <dbReference type="EMBL" id="MBB6000962.1"/>
    </source>
</evidence>
<dbReference type="AlphaFoldDB" id="A0A841ECW4"/>
<comment type="caution">
    <text evidence="2">The sequence shown here is derived from an EMBL/GenBank/DDBJ whole genome shotgun (WGS) entry which is preliminary data.</text>
</comment>
<evidence type="ECO:0000313" key="3">
    <source>
        <dbReference type="Proteomes" id="UP000578077"/>
    </source>
</evidence>
<dbReference type="PANTHER" id="PTHR30336">
    <property type="entry name" value="INNER MEMBRANE PROTEIN, PROBABLE PERMEASE"/>
    <property type="match status" value="1"/>
</dbReference>
<organism evidence="2 3">
    <name type="scientific">Streptomonospora salina</name>
    <dbReference type="NCBI Taxonomy" id="104205"/>
    <lineage>
        <taxon>Bacteria</taxon>
        <taxon>Bacillati</taxon>
        <taxon>Actinomycetota</taxon>
        <taxon>Actinomycetes</taxon>
        <taxon>Streptosporangiales</taxon>
        <taxon>Nocardiopsidaceae</taxon>
        <taxon>Streptomonospora</taxon>
    </lineage>
</organism>
<dbReference type="Pfam" id="PF02698">
    <property type="entry name" value="DUF218"/>
    <property type="match status" value="1"/>
</dbReference>
<dbReference type="Proteomes" id="UP000578077">
    <property type="component" value="Unassembled WGS sequence"/>
</dbReference>
<keyword evidence="3" id="KW-1185">Reference proteome</keyword>